<dbReference type="Proteomes" id="UP000324222">
    <property type="component" value="Unassembled WGS sequence"/>
</dbReference>
<feature type="region of interest" description="Disordered" evidence="1">
    <location>
        <begin position="161"/>
        <end position="213"/>
    </location>
</feature>
<protein>
    <recommendedName>
        <fullName evidence="4">Reverse transcriptase domain-containing protein</fullName>
    </recommendedName>
</protein>
<proteinExistence type="predicted"/>
<evidence type="ECO:0000313" key="2">
    <source>
        <dbReference type="EMBL" id="MPC76603.1"/>
    </source>
</evidence>
<accession>A0A5B7I2X5</accession>
<keyword evidence="3" id="KW-1185">Reference proteome</keyword>
<reference evidence="2 3" key="1">
    <citation type="submission" date="2019-05" db="EMBL/GenBank/DDBJ databases">
        <title>Another draft genome of Portunus trituberculatus and its Hox gene families provides insights of decapod evolution.</title>
        <authorList>
            <person name="Jeong J.-H."/>
            <person name="Song I."/>
            <person name="Kim S."/>
            <person name="Choi T."/>
            <person name="Kim D."/>
            <person name="Ryu S."/>
            <person name="Kim W."/>
        </authorList>
    </citation>
    <scope>NUCLEOTIDE SEQUENCE [LARGE SCALE GENOMIC DNA]</scope>
    <source>
        <tissue evidence="2">Muscle</tissue>
    </source>
</reference>
<comment type="caution">
    <text evidence="2">The sequence shown here is derived from an EMBL/GenBank/DDBJ whole genome shotgun (WGS) entry which is preliminary data.</text>
</comment>
<dbReference type="OrthoDB" id="6756650at2759"/>
<evidence type="ECO:0000256" key="1">
    <source>
        <dbReference type="SAM" id="MobiDB-lite"/>
    </source>
</evidence>
<organism evidence="2 3">
    <name type="scientific">Portunus trituberculatus</name>
    <name type="common">Swimming crab</name>
    <name type="synonym">Neptunus trituberculatus</name>
    <dbReference type="NCBI Taxonomy" id="210409"/>
    <lineage>
        <taxon>Eukaryota</taxon>
        <taxon>Metazoa</taxon>
        <taxon>Ecdysozoa</taxon>
        <taxon>Arthropoda</taxon>
        <taxon>Crustacea</taxon>
        <taxon>Multicrustacea</taxon>
        <taxon>Malacostraca</taxon>
        <taxon>Eumalacostraca</taxon>
        <taxon>Eucarida</taxon>
        <taxon>Decapoda</taxon>
        <taxon>Pleocyemata</taxon>
        <taxon>Brachyura</taxon>
        <taxon>Eubrachyura</taxon>
        <taxon>Portunoidea</taxon>
        <taxon>Portunidae</taxon>
        <taxon>Portuninae</taxon>
        <taxon>Portunus</taxon>
    </lineage>
</organism>
<dbReference type="AlphaFoldDB" id="A0A5B7I2X5"/>
<name>A0A5B7I2X5_PORTR</name>
<dbReference type="EMBL" id="VSRR010043714">
    <property type="protein sequence ID" value="MPC76603.1"/>
    <property type="molecule type" value="Genomic_DNA"/>
</dbReference>
<evidence type="ECO:0000313" key="3">
    <source>
        <dbReference type="Proteomes" id="UP000324222"/>
    </source>
</evidence>
<evidence type="ECO:0008006" key="4">
    <source>
        <dbReference type="Google" id="ProtNLM"/>
    </source>
</evidence>
<sequence length="213" mass="23621">MGLFFNIVLPLAGLLSYIKKKKKSSVLGPVLWSVYYIDDLLRQLPAAKAYANDCTIPLSYCRQDSQRTVTNINRQLNTTEEWGRAWHVTFASDKTHATVVSRSPAASQAMERQLKRHAISLLGEDEEIAASITALEHQRDVATLTVCHKAWVQHTPHLTRLSLPAATPTRENDEASRSRRPAGGRASLPLLTTPANLQRQGRESVEPLHGGHA</sequence>
<gene>
    <name evidence="2" type="ORF">E2C01_071020</name>
</gene>